<feature type="signal peptide" evidence="2">
    <location>
        <begin position="1"/>
        <end position="19"/>
    </location>
</feature>
<keyword evidence="2" id="KW-0732">Signal</keyword>
<keyword evidence="1" id="KW-1133">Transmembrane helix</keyword>
<accession>A0A9Q1H2W7</accession>
<evidence type="ECO:0000313" key="5">
    <source>
        <dbReference type="Proteomes" id="UP001152320"/>
    </source>
</evidence>
<feature type="chain" id="PRO_5040141678" description="Ig-like domain-containing protein" evidence="2">
    <location>
        <begin position="20"/>
        <end position="438"/>
    </location>
</feature>
<feature type="domain" description="Ig-like" evidence="3">
    <location>
        <begin position="43"/>
        <end position="109"/>
    </location>
</feature>
<dbReference type="SUPFAM" id="SSF48726">
    <property type="entry name" value="Immunoglobulin"/>
    <property type="match status" value="1"/>
</dbReference>
<name>A0A9Q1H2W7_HOLLE</name>
<dbReference type="AlphaFoldDB" id="A0A9Q1H2W7"/>
<dbReference type="InterPro" id="IPR007110">
    <property type="entry name" value="Ig-like_dom"/>
</dbReference>
<keyword evidence="1" id="KW-0472">Membrane</keyword>
<dbReference type="PROSITE" id="PS50835">
    <property type="entry name" value="IG_LIKE"/>
    <property type="match status" value="1"/>
</dbReference>
<evidence type="ECO:0000256" key="2">
    <source>
        <dbReference type="SAM" id="SignalP"/>
    </source>
</evidence>
<keyword evidence="5" id="KW-1185">Reference proteome</keyword>
<proteinExistence type="predicted"/>
<keyword evidence="1" id="KW-0812">Transmembrane</keyword>
<dbReference type="Proteomes" id="UP001152320">
    <property type="component" value="Chromosome 12"/>
</dbReference>
<reference evidence="4" key="1">
    <citation type="submission" date="2021-10" db="EMBL/GenBank/DDBJ databases">
        <title>Tropical sea cucumber genome reveals ecological adaptation and Cuvierian tubules defense mechanism.</title>
        <authorList>
            <person name="Chen T."/>
        </authorList>
    </citation>
    <scope>NUCLEOTIDE SEQUENCE</scope>
    <source>
        <strain evidence="4">Nanhai2018</strain>
        <tissue evidence="4">Muscle</tissue>
    </source>
</reference>
<evidence type="ECO:0000259" key="3">
    <source>
        <dbReference type="PROSITE" id="PS50835"/>
    </source>
</evidence>
<evidence type="ECO:0000313" key="4">
    <source>
        <dbReference type="EMBL" id="KAJ8031469.1"/>
    </source>
</evidence>
<protein>
    <recommendedName>
        <fullName evidence="3">Ig-like domain-containing protein</fullName>
    </recommendedName>
</protein>
<evidence type="ECO:0000256" key="1">
    <source>
        <dbReference type="SAM" id="Phobius"/>
    </source>
</evidence>
<gene>
    <name evidence="4" type="ORF">HOLleu_24666</name>
</gene>
<dbReference type="InterPro" id="IPR036179">
    <property type="entry name" value="Ig-like_dom_sf"/>
</dbReference>
<feature type="transmembrane region" description="Helical" evidence="1">
    <location>
        <begin position="265"/>
        <end position="289"/>
    </location>
</feature>
<comment type="caution">
    <text evidence="4">The sequence shown here is derived from an EMBL/GenBank/DDBJ whole genome shotgun (WGS) entry which is preliminary data.</text>
</comment>
<sequence>MYCWLAIFTLISCCCVTRCKTESPCRGSRFRGATSYVCRLIAENISLTCNVPTNCTRGLWKYDNTINATWLVPEEYSGETYLLGVNSSEGLNTLHIYNINERVEGFYTCFCEDYNRNRTTHGCFNLSVHVVHCPISVLIKGEKLVLDRCGVRNEAEMVDVEVNENITIKCDDEAERITNCSHTGKRVSFTVNPSHHLCGFSCRPKNESVQRKVNWVILNVMNKVIITSTAKLYTEIFSSTKAHLIGDVSGNVPPDQRWISNILHIIMPSSLVLVFGIVVLTTCACVLFYKTRAGKLSLQCDTHSDGDVYDDVEEMQPPDTSSFDTRHSEHGTDLEDADVILSDIDDITNDSVGFQFYDEPDAYFTVNKVGPKVSMDGTVGKAVYNKVQKTPVEMKCAMSCSPNTGGDMDTYTGVADVETHGRDDTESNVYALVDRNAI</sequence>
<organism evidence="4 5">
    <name type="scientific">Holothuria leucospilota</name>
    <name type="common">Black long sea cucumber</name>
    <name type="synonym">Mertensiothuria leucospilota</name>
    <dbReference type="NCBI Taxonomy" id="206669"/>
    <lineage>
        <taxon>Eukaryota</taxon>
        <taxon>Metazoa</taxon>
        <taxon>Echinodermata</taxon>
        <taxon>Eleutherozoa</taxon>
        <taxon>Echinozoa</taxon>
        <taxon>Holothuroidea</taxon>
        <taxon>Aspidochirotacea</taxon>
        <taxon>Aspidochirotida</taxon>
        <taxon>Holothuriidae</taxon>
        <taxon>Holothuria</taxon>
    </lineage>
</organism>
<dbReference type="EMBL" id="JAIZAY010000012">
    <property type="protein sequence ID" value="KAJ8031469.1"/>
    <property type="molecule type" value="Genomic_DNA"/>
</dbReference>